<proteinExistence type="inferred from homology"/>
<dbReference type="EC" id="3.2.1.78" evidence="3"/>
<dbReference type="PANTHER" id="PTHR31451:SF51">
    <property type="entry name" value="MANNAN ENDO-1,4-BETA-MANNOSIDASE 6"/>
    <property type="match status" value="1"/>
</dbReference>
<organism evidence="7">
    <name type="scientific">Zea mays</name>
    <name type="common">Maize</name>
    <dbReference type="NCBI Taxonomy" id="4577"/>
    <lineage>
        <taxon>Eukaryota</taxon>
        <taxon>Viridiplantae</taxon>
        <taxon>Streptophyta</taxon>
        <taxon>Embryophyta</taxon>
        <taxon>Tracheophyta</taxon>
        <taxon>Spermatophyta</taxon>
        <taxon>Magnoliopsida</taxon>
        <taxon>Liliopsida</taxon>
        <taxon>Poales</taxon>
        <taxon>Poaceae</taxon>
        <taxon>PACMAD clade</taxon>
        <taxon>Panicoideae</taxon>
        <taxon>Andropogonodae</taxon>
        <taxon>Andropogoneae</taxon>
        <taxon>Tripsacinae</taxon>
        <taxon>Zea</taxon>
    </lineage>
</organism>
<evidence type="ECO:0000256" key="4">
    <source>
        <dbReference type="ARBA" id="ARBA00022801"/>
    </source>
</evidence>
<comment type="catalytic activity">
    <reaction evidence="1">
        <text>Random hydrolysis of (1-&gt;4)-beta-D-mannosidic linkages in mannans, galactomannans and glucomannans.</text>
        <dbReference type="EC" id="3.2.1.78"/>
    </reaction>
</comment>
<evidence type="ECO:0000256" key="3">
    <source>
        <dbReference type="ARBA" id="ARBA00012706"/>
    </source>
</evidence>
<dbReference type="GO" id="GO:0016985">
    <property type="term" value="F:mannan endo-1,4-beta-mannosidase activity"/>
    <property type="evidence" value="ECO:0007669"/>
    <property type="project" value="UniProtKB-EC"/>
</dbReference>
<sequence>MWRGTRMYSLLGVLLLLALAYLNWHPGHGPSAGGPGGFKLPMPWLQPRMSFVGRAGTHFVDTLTGAPIYINGWNSYWLLSARSPSLSVEMLRRGRRMGLTICRTWAFSDGGPGALQISPGRFSEPVFQAILTRRNTYSGIKYCDEPAIFAWELMNEPRCVSNSSGPYIQSWIEEMAAYIKSLDRKHLITVGTEGFYGPGRGERLGVNPGDWAASVCSDFIQNSAVKDIDFASVHAYPDSWLPKASMEEKVKYLSVWVDSHLNDSEYVLRKPVLFTEVGYLQHAEANSTVDGDILLKVVYDKLYDSAKKLQAGSGALIWQLMVEGTQMYHDDFSMVARDRPSTYKLMKEQSCRLQSLYGKEGDPTWKCSP</sequence>
<dbReference type="Pfam" id="PF26410">
    <property type="entry name" value="GH5_mannosidase"/>
    <property type="match status" value="1"/>
</dbReference>
<dbReference type="GO" id="GO:0000272">
    <property type="term" value="P:polysaccharide catabolic process"/>
    <property type="evidence" value="ECO:0007669"/>
    <property type="project" value="InterPro"/>
</dbReference>
<dbReference type="PANTHER" id="PTHR31451">
    <property type="match status" value="1"/>
</dbReference>
<dbReference type="InterPro" id="IPR045053">
    <property type="entry name" value="MAN-like"/>
</dbReference>
<dbReference type="EMBL" id="CM000785">
    <property type="protein sequence ID" value="AQL03343.1"/>
    <property type="molecule type" value="Genomic_DNA"/>
</dbReference>
<gene>
    <name evidence="7" type="ORF">ZEAMMB73_Zm00001d045873</name>
</gene>
<comment type="similarity">
    <text evidence="2">Belongs to the glycosyl hydrolase 5 (cellulase A) family.</text>
</comment>
<dbReference type="Gene3D" id="3.20.20.80">
    <property type="entry name" value="Glycosidases"/>
    <property type="match status" value="2"/>
</dbReference>
<dbReference type="InterPro" id="IPR017853">
    <property type="entry name" value="GH"/>
</dbReference>
<protein>
    <recommendedName>
        <fullName evidence="3">mannan endo-1,4-beta-mannosidase</fullName>
        <ecNumber evidence="3">3.2.1.78</ecNumber>
    </recommendedName>
</protein>
<evidence type="ECO:0000259" key="6">
    <source>
        <dbReference type="Pfam" id="PF26410"/>
    </source>
</evidence>
<evidence type="ECO:0000256" key="1">
    <source>
        <dbReference type="ARBA" id="ARBA00001678"/>
    </source>
</evidence>
<dbReference type="OrthoDB" id="406631at2759"/>
<evidence type="ECO:0000256" key="2">
    <source>
        <dbReference type="ARBA" id="ARBA00005641"/>
    </source>
</evidence>
<feature type="domain" description="Glycoside hydrolase family 5" evidence="6">
    <location>
        <begin position="128"/>
        <end position="319"/>
    </location>
</feature>
<evidence type="ECO:0000313" key="7">
    <source>
        <dbReference type="EMBL" id="AQL03343.1"/>
    </source>
</evidence>
<dbReference type="ExpressionAtlas" id="A0A1D6NZL7">
    <property type="expression patterns" value="baseline and differential"/>
</dbReference>
<accession>A0A1D6NZL7</accession>
<dbReference type="SUPFAM" id="SSF51445">
    <property type="entry name" value="(Trans)glycosidases"/>
    <property type="match status" value="1"/>
</dbReference>
<name>A0A1D6NZL7_MAIZE</name>
<keyword evidence="5" id="KW-0326">Glycosidase</keyword>
<reference evidence="7" key="1">
    <citation type="submission" date="2015-12" db="EMBL/GenBank/DDBJ databases">
        <title>Update maize B73 reference genome by single molecule sequencing technologies.</title>
        <authorList>
            <consortium name="Maize Genome Sequencing Project"/>
            <person name="Ware D."/>
        </authorList>
    </citation>
    <scope>NUCLEOTIDE SEQUENCE</scope>
    <source>
        <tissue evidence="7">Seedling</tissue>
    </source>
</reference>
<keyword evidence="4" id="KW-0378">Hydrolase</keyword>
<dbReference type="AlphaFoldDB" id="A0A1D6NZL7"/>
<dbReference type="InterPro" id="IPR001547">
    <property type="entry name" value="Glyco_hydro_5"/>
</dbReference>
<evidence type="ECO:0000256" key="5">
    <source>
        <dbReference type="ARBA" id="ARBA00023295"/>
    </source>
</evidence>